<reference evidence="2" key="1">
    <citation type="submission" date="2022-08" db="EMBL/GenBank/DDBJ databases">
        <authorList>
            <consortium name="DOE Joint Genome Institute"/>
            <person name="Min B."/>
            <person name="Riley R."/>
            <person name="Sierra-Patev S."/>
            <person name="Naranjo-Ortiz M."/>
            <person name="Looney B."/>
            <person name="Konkel Z."/>
            <person name="Slot J.C."/>
            <person name="Sakamoto Y."/>
            <person name="Steenwyk J.L."/>
            <person name="Rokas A."/>
            <person name="Carro J."/>
            <person name="Camarero S."/>
            <person name="Ferreira P."/>
            <person name="Molpeceres G."/>
            <person name="Ruiz-Duenas F.J."/>
            <person name="Serrano A."/>
            <person name="Henrissat B."/>
            <person name="Drula E."/>
            <person name="Hughes K.W."/>
            <person name="Mata J.L."/>
            <person name="Ishikawa N.K."/>
            <person name="Vargas-Isla R."/>
            <person name="Ushijima S."/>
            <person name="Smith C.A."/>
            <person name="Ahrendt S."/>
            <person name="Andreopoulos W."/>
            <person name="He G."/>
            <person name="Labutti K."/>
            <person name="Lipzen A."/>
            <person name="Ng V."/>
            <person name="Sandor L."/>
            <person name="Barry K."/>
            <person name="Martinez A.T."/>
            <person name="Xiao Y."/>
            <person name="Gibbons J.G."/>
            <person name="Terashima K."/>
            <person name="Hibbett D.S."/>
            <person name="Grigoriev I.V."/>
        </authorList>
    </citation>
    <scope>NUCLEOTIDE SEQUENCE</scope>
    <source>
        <strain evidence="2">TFB9207</strain>
    </source>
</reference>
<dbReference type="AlphaFoldDB" id="A0AA38NUP3"/>
<accession>A0AA38NUP3</accession>
<comment type="caution">
    <text evidence="2">The sequence shown here is derived from an EMBL/GenBank/DDBJ whole genome shotgun (WGS) entry which is preliminary data.</text>
</comment>
<dbReference type="InterPro" id="IPR041457">
    <property type="entry name" value="CxC2_KDZ-assoc"/>
</dbReference>
<proteinExistence type="predicted"/>
<evidence type="ECO:0000313" key="3">
    <source>
        <dbReference type="Proteomes" id="UP001163846"/>
    </source>
</evidence>
<protein>
    <recommendedName>
        <fullName evidence="1">CxC2-like cysteine cluster KDZ transposase-associated domain-containing protein</fullName>
    </recommendedName>
</protein>
<organism evidence="2 3">
    <name type="scientific">Lentinula raphanica</name>
    <dbReference type="NCBI Taxonomy" id="153919"/>
    <lineage>
        <taxon>Eukaryota</taxon>
        <taxon>Fungi</taxon>
        <taxon>Dikarya</taxon>
        <taxon>Basidiomycota</taxon>
        <taxon>Agaricomycotina</taxon>
        <taxon>Agaricomycetes</taxon>
        <taxon>Agaricomycetidae</taxon>
        <taxon>Agaricales</taxon>
        <taxon>Marasmiineae</taxon>
        <taxon>Omphalotaceae</taxon>
        <taxon>Lentinula</taxon>
    </lineage>
</organism>
<evidence type="ECO:0000313" key="2">
    <source>
        <dbReference type="EMBL" id="KAJ3830960.1"/>
    </source>
</evidence>
<dbReference type="EMBL" id="MU807990">
    <property type="protein sequence ID" value="KAJ3830960.1"/>
    <property type="molecule type" value="Genomic_DNA"/>
</dbReference>
<feature type="domain" description="CxC2-like cysteine cluster KDZ transposase-associated" evidence="1">
    <location>
        <begin position="80"/>
        <end position="188"/>
    </location>
</feature>
<sequence length="213" mass="24703">MLEWIKRRDAFLKCLMSVKGRLQYADRSCPHCEDGEALYRCRDCSSMELLCQTCCLNAHSCKPLDRIEKWTGTFFERSTLQSLGLVIQVGHEDGSVCANPTLQFSNFTVVHTNGIHVLSVSFCGCPRNVQYEPWAQLMLGEWYPATVLQPQTAFTFRVLELFQLLNFEGKVTAYHFYRSLERLTDNTGCVKMPKRYSTFLRAVRQWRHLRALK</sequence>
<dbReference type="Pfam" id="PF18803">
    <property type="entry name" value="CxC2"/>
    <property type="match status" value="1"/>
</dbReference>
<gene>
    <name evidence="2" type="ORF">F5878DRAFT_522657</name>
</gene>
<name>A0AA38NUP3_9AGAR</name>
<keyword evidence="3" id="KW-1185">Reference proteome</keyword>
<feature type="non-terminal residue" evidence="2">
    <location>
        <position position="213"/>
    </location>
</feature>
<evidence type="ECO:0000259" key="1">
    <source>
        <dbReference type="Pfam" id="PF18803"/>
    </source>
</evidence>
<dbReference type="CDD" id="cd19757">
    <property type="entry name" value="Bbox1"/>
    <property type="match status" value="1"/>
</dbReference>
<dbReference type="Proteomes" id="UP001163846">
    <property type="component" value="Unassembled WGS sequence"/>
</dbReference>